<evidence type="ECO:0000256" key="8">
    <source>
        <dbReference type="SAM" id="MobiDB-lite"/>
    </source>
</evidence>
<dbReference type="Proteomes" id="UP000830375">
    <property type="component" value="Unassembled WGS sequence"/>
</dbReference>
<dbReference type="EMBL" id="JACTAM010000008">
    <property type="protein sequence ID" value="KAI2661529.1"/>
    <property type="molecule type" value="Genomic_DNA"/>
</dbReference>
<feature type="region of interest" description="Disordered" evidence="8">
    <location>
        <begin position="286"/>
        <end position="364"/>
    </location>
</feature>
<sequence>MKFNSRSSSEAKILQNIGPQSLIIPPAVRVSHTPVCFSISAGGTRWLARPFLPVKPNLSPEIKSLHGWVCVVMDVSALVWLVLLLASGWFPDTEGSAQQFDSSDEGPEVEFLSTSRTRRAPEPPSQDKCSYTFIVPQQKVTGAICVNSKEPEAVLENRVNKQELELLNSELHKQKRQIETLQQLVEVDGGIVNEVKLLRKESRNMNSRVTQLYMQLLHEIIRKRDNALELSQLENKILNQTSEMLQLTNRYKDLEHKYQHLASLANNQSALIALLEAQCQRGPPVAVPRVPVPSQPQPQPQPRPSPPLNKPYQPPTFSRNNQITNEIQSDQNLKVPPAPLPTMPGGTHSPSTTNKPSGSVMVPNLACSENQPAREISETQPGSVECALEANVMFGWNSRGNFPGQNGSQGPWKDCLEALEDGHTNSGMHLVKPENTNKLMQVWCDQRQDPGGWTVIQRRMDGSVNFFRNWETYKQGFGNIDGEYWLGLENIYWITNQGNYKLLVTLEDWSGRKTFAEYASFRLEPESDFYRLRVGRYHGNAGDSLTWHNGKQFTTLDRDHDVYTGNCAHYQKGGWWYNACAHSNLNGVWYRGGHYRSRYQDGVYWAEFRGGAYSLKKVVMMIRPNPNTFH</sequence>
<feature type="compositionally biased region" description="Pro residues" evidence="8">
    <location>
        <begin position="290"/>
        <end position="314"/>
    </location>
</feature>
<dbReference type="CDD" id="cd00087">
    <property type="entry name" value="FReD"/>
    <property type="match status" value="1"/>
</dbReference>
<dbReference type="PANTHER" id="PTHR47221:SF6">
    <property type="entry name" value="FIBRINOGEN ALPHA CHAIN"/>
    <property type="match status" value="1"/>
</dbReference>
<dbReference type="PANTHER" id="PTHR47221">
    <property type="entry name" value="FIBRINOGEN ALPHA CHAIN"/>
    <property type="match status" value="1"/>
</dbReference>
<proteinExistence type="predicted"/>
<evidence type="ECO:0000256" key="7">
    <source>
        <dbReference type="SAM" id="Coils"/>
    </source>
</evidence>
<feature type="compositionally biased region" description="Polar residues" evidence="8">
    <location>
        <begin position="315"/>
        <end position="332"/>
    </location>
</feature>
<dbReference type="NCBIfam" id="NF040941">
    <property type="entry name" value="GGGWT_bact"/>
    <property type="match status" value="1"/>
</dbReference>
<evidence type="ECO:0000256" key="5">
    <source>
        <dbReference type="ARBA" id="ARBA00023157"/>
    </source>
</evidence>
<feature type="region of interest" description="Disordered" evidence="8">
    <location>
        <begin position="96"/>
        <end position="127"/>
    </location>
</feature>
<evidence type="ECO:0000256" key="2">
    <source>
        <dbReference type="ARBA" id="ARBA00022525"/>
    </source>
</evidence>
<dbReference type="InterPro" id="IPR020837">
    <property type="entry name" value="Fibrinogen_CS"/>
</dbReference>
<reference evidence="10 11" key="1">
    <citation type="submission" date="2022-01" db="EMBL/GenBank/DDBJ databases">
        <title>A high-quality chromosome-level genome assembly of rohu carp, Labeo rohita.</title>
        <authorList>
            <person name="Arick M.A. II"/>
            <person name="Hsu C.-Y."/>
            <person name="Magbanua Z."/>
            <person name="Pechanova O."/>
            <person name="Grover C."/>
            <person name="Miller E."/>
            <person name="Thrash A."/>
            <person name="Ezzel L."/>
            <person name="Alam S."/>
            <person name="Benzie J."/>
            <person name="Hamilton M."/>
            <person name="Karsi A."/>
            <person name="Lawrence M.L."/>
            <person name="Peterson D.G."/>
        </authorList>
    </citation>
    <scope>NUCLEOTIDE SEQUENCE [LARGE SCALE GENOMIC DNA]</scope>
    <source>
        <strain evidence="11">BAU-BD-2019</strain>
        <tissue evidence="10">Blood</tissue>
    </source>
</reference>
<dbReference type="SUPFAM" id="SSF56496">
    <property type="entry name" value="Fibrinogen C-terminal domain-like"/>
    <property type="match status" value="1"/>
</dbReference>
<feature type="coiled-coil region" evidence="7">
    <location>
        <begin position="157"/>
        <end position="184"/>
    </location>
</feature>
<evidence type="ECO:0000256" key="4">
    <source>
        <dbReference type="ARBA" id="ARBA00023054"/>
    </source>
</evidence>
<dbReference type="Gene3D" id="3.90.215.10">
    <property type="entry name" value="Gamma Fibrinogen, chain A, domain 1"/>
    <property type="match status" value="1"/>
</dbReference>
<keyword evidence="4 7" id="KW-0175">Coiled coil</keyword>
<evidence type="ECO:0000256" key="1">
    <source>
        <dbReference type="ARBA" id="ARBA00004613"/>
    </source>
</evidence>
<feature type="coiled-coil region" evidence="7">
    <location>
        <begin position="230"/>
        <end position="264"/>
    </location>
</feature>
<keyword evidence="3" id="KW-0732">Signal</keyword>
<keyword evidence="11" id="KW-1185">Reference proteome</keyword>
<evidence type="ECO:0000256" key="6">
    <source>
        <dbReference type="ARBA" id="ARBA00023180"/>
    </source>
</evidence>
<name>A0ABQ8MFL1_LABRO</name>
<evidence type="ECO:0000313" key="10">
    <source>
        <dbReference type="EMBL" id="KAI2661529.1"/>
    </source>
</evidence>
<keyword evidence="5" id="KW-1015">Disulfide bond</keyword>
<dbReference type="InterPro" id="IPR036056">
    <property type="entry name" value="Fibrinogen-like_C"/>
</dbReference>
<dbReference type="InterPro" id="IPR037579">
    <property type="entry name" value="FIB_ANG-like"/>
</dbReference>
<dbReference type="SMART" id="SM00186">
    <property type="entry name" value="FBG"/>
    <property type="match status" value="1"/>
</dbReference>
<evidence type="ECO:0000313" key="11">
    <source>
        <dbReference type="Proteomes" id="UP000830375"/>
    </source>
</evidence>
<gene>
    <name evidence="10" type="ORF">H4Q32_007150</name>
</gene>
<comment type="subcellular location">
    <subcellularLocation>
        <location evidence="1">Secreted</location>
    </subcellularLocation>
</comment>
<dbReference type="PROSITE" id="PS51406">
    <property type="entry name" value="FIBRINOGEN_C_2"/>
    <property type="match status" value="1"/>
</dbReference>
<feature type="compositionally biased region" description="Polar residues" evidence="8">
    <location>
        <begin position="348"/>
        <end position="357"/>
    </location>
</feature>
<dbReference type="InterPro" id="IPR002181">
    <property type="entry name" value="Fibrinogen_a/b/g_C_dom"/>
</dbReference>
<evidence type="ECO:0000256" key="3">
    <source>
        <dbReference type="ARBA" id="ARBA00022729"/>
    </source>
</evidence>
<feature type="domain" description="Fibrinogen C-terminal" evidence="9">
    <location>
        <begin position="406"/>
        <end position="626"/>
    </location>
</feature>
<accession>A0ABQ8MFL1</accession>
<protein>
    <submittedName>
        <fullName evidence="10">Angiopoietin-related protein 2</fullName>
    </submittedName>
</protein>
<dbReference type="Pfam" id="PF00147">
    <property type="entry name" value="Fibrinogen_C"/>
    <property type="match status" value="1"/>
</dbReference>
<organism evidence="10 11">
    <name type="scientific">Labeo rohita</name>
    <name type="common">Indian major carp</name>
    <name type="synonym">Cyprinus rohita</name>
    <dbReference type="NCBI Taxonomy" id="84645"/>
    <lineage>
        <taxon>Eukaryota</taxon>
        <taxon>Metazoa</taxon>
        <taxon>Chordata</taxon>
        <taxon>Craniata</taxon>
        <taxon>Vertebrata</taxon>
        <taxon>Euteleostomi</taxon>
        <taxon>Actinopterygii</taxon>
        <taxon>Neopterygii</taxon>
        <taxon>Teleostei</taxon>
        <taxon>Ostariophysi</taxon>
        <taxon>Cypriniformes</taxon>
        <taxon>Cyprinidae</taxon>
        <taxon>Labeoninae</taxon>
        <taxon>Labeonini</taxon>
        <taxon>Labeo</taxon>
    </lineage>
</organism>
<keyword evidence="6" id="KW-0325">Glycoprotein</keyword>
<dbReference type="InterPro" id="IPR014716">
    <property type="entry name" value="Fibrinogen_a/b/g_C_1"/>
</dbReference>
<keyword evidence="2" id="KW-0964">Secreted</keyword>
<dbReference type="PROSITE" id="PS00514">
    <property type="entry name" value="FIBRINOGEN_C_1"/>
    <property type="match status" value="1"/>
</dbReference>
<evidence type="ECO:0000259" key="9">
    <source>
        <dbReference type="PROSITE" id="PS51406"/>
    </source>
</evidence>
<comment type="caution">
    <text evidence="10">The sequence shown here is derived from an EMBL/GenBank/DDBJ whole genome shotgun (WGS) entry which is preliminary data.</text>
</comment>